<keyword evidence="4" id="KW-1185">Reference proteome</keyword>
<reference evidence="3 4" key="1">
    <citation type="journal article" date="2019" name="New Phytol.">
        <title>Comparative genomics reveals unique wood-decay strategies and fruiting body development in the Schizophyllaceae.</title>
        <authorList>
            <person name="Almasi E."/>
            <person name="Sahu N."/>
            <person name="Krizsan K."/>
            <person name="Balint B."/>
            <person name="Kovacs G.M."/>
            <person name="Kiss B."/>
            <person name="Cseklye J."/>
            <person name="Drula E."/>
            <person name="Henrissat B."/>
            <person name="Nagy I."/>
            <person name="Chovatia M."/>
            <person name="Adam C."/>
            <person name="LaButti K."/>
            <person name="Lipzen A."/>
            <person name="Riley R."/>
            <person name="Grigoriev I.V."/>
            <person name="Nagy L.G."/>
        </authorList>
    </citation>
    <scope>NUCLEOTIDE SEQUENCE [LARGE SCALE GENOMIC DNA]</scope>
    <source>
        <strain evidence="3 4">NL-1724</strain>
    </source>
</reference>
<feature type="signal peptide" evidence="1">
    <location>
        <begin position="1"/>
        <end position="20"/>
    </location>
</feature>
<evidence type="ECO:0000259" key="2">
    <source>
        <dbReference type="Pfam" id="PF12937"/>
    </source>
</evidence>
<organism evidence="3 4">
    <name type="scientific">Schizophyllum amplum</name>
    <dbReference type="NCBI Taxonomy" id="97359"/>
    <lineage>
        <taxon>Eukaryota</taxon>
        <taxon>Fungi</taxon>
        <taxon>Dikarya</taxon>
        <taxon>Basidiomycota</taxon>
        <taxon>Agaricomycotina</taxon>
        <taxon>Agaricomycetes</taxon>
        <taxon>Agaricomycetidae</taxon>
        <taxon>Agaricales</taxon>
        <taxon>Schizophyllaceae</taxon>
        <taxon>Schizophyllum</taxon>
    </lineage>
</organism>
<dbReference type="InterPro" id="IPR001810">
    <property type="entry name" value="F-box_dom"/>
</dbReference>
<dbReference type="OrthoDB" id="2269034at2759"/>
<accession>A0A550BZ29</accession>
<evidence type="ECO:0000313" key="3">
    <source>
        <dbReference type="EMBL" id="TRM57736.1"/>
    </source>
</evidence>
<evidence type="ECO:0000256" key="1">
    <source>
        <dbReference type="SAM" id="SignalP"/>
    </source>
</evidence>
<dbReference type="Gene3D" id="1.20.1280.50">
    <property type="match status" value="1"/>
</dbReference>
<sequence length="580" mass="64679">MVAGMTGILSSMAEILSAMAATILNISEDRPEDEMDGLERSSLQHRALIDMLPSELLGHIFEFVLPYTADFVPTWPMFTRLHQQLVDIMYVCRHWRDVARGSPSLWSVVDVCKVTDGPGGTPPSLGDVGEEFLRRSGSVPLTVFYISRMEETIFTSAFHDLERIIRSHGDRVAHLHACIPDSRMLSPMLSWPEPSLRSLTLCMVYEGGDEGETSSDPLFAGEAPLLRKLAVSNHLPSRIQRSVADLTHITLQHIPQISLGDGLLDMLERNHRLEYLLIAEPVVRPETPWLTPTAESTRSISLPSLRQLYFNGIPMGDSWLLHILSSLRVPESCDFRAKPRRDEQLVEQQGLSHLSFLPPPAQFHPLLRIDCVQVTITTSQARRGFAIHSGSLFITADGNATGVDWPSWVTASGARGRLVLIVASDLSKRPALLPEILLLYPELRILEIVDRGHNTPTISDVLETYKSMYGATRPWPCPDMRRIDWHTTTNSFDAIRATTEHRMRGGTPLQEVLIHLEVEGSRRTVRRITVGDGDGSVVEDVPREDAKRLSGATIVGMYSEAVTPRLPDGRADLEVDPLWA</sequence>
<protein>
    <recommendedName>
        <fullName evidence="2">F-box domain-containing protein</fullName>
    </recommendedName>
</protein>
<comment type="caution">
    <text evidence="3">The sequence shown here is derived from an EMBL/GenBank/DDBJ whole genome shotgun (WGS) entry which is preliminary data.</text>
</comment>
<name>A0A550BZ29_9AGAR</name>
<gene>
    <name evidence="3" type="ORF">BD626DRAFT_513896</name>
</gene>
<keyword evidence="1" id="KW-0732">Signal</keyword>
<dbReference type="AlphaFoldDB" id="A0A550BZ29"/>
<dbReference type="Proteomes" id="UP000320762">
    <property type="component" value="Unassembled WGS sequence"/>
</dbReference>
<feature type="chain" id="PRO_5021891083" description="F-box domain-containing protein" evidence="1">
    <location>
        <begin position="21"/>
        <end position="580"/>
    </location>
</feature>
<feature type="domain" description="F-box" evidence="2">
    <location>
        <begin position="50"/>
        <end position="107"/>
    </location>
</feature>
<dbReference type="STRING" id="97359.A0A550BZ29"/>
<dbReference type="Pfam" id="PF12937">
    <property type="entry name" value="F-box-like"/>
    <property type="match status" value="1"/>
</dbReference>
<dbReference type="EMBL" id="VDMD01000043">
    <property type="protein sequence ID" value="TRM57736.1"/>
    <property type="molecule type" value="Genomic_DNA"/>
</dbReference>
<proteinExistence type="predicted"/>
<evidence type="ECO:0000313" key="4">
    <source>
        <dbReference type="Proteomes" id="UP000320762"/>
    </source>
</evidence>